<keyword evidence="8" id="KW-0234">DNA repair</keyword>
<dbReference type="Pfam" id="PF18073">
    <property type="entry name" value="Zn_ribbon_LapB"/>
    <property type="match status" value="1"/>
</dbReference>
<dbReference type="EMBL" id="DRBC01000235">
    <property type="protein sequence ID" value="HDN84885.1"/>
    <property type="molecule type" value="Genomic_DNA"/>
</dbReference>
<dbReference type="GO" id="GO:0046872">
    <property type="term" value="F:metal ion binding"/>
    <property type="evidence" value="ECO:0007669"/>
    <property type="project" value="UniProtKB-KW"/>
</dbReference>
<dbReference type="InterPro" id="IPR003593">
    <property type="entry name" value="AAA+_ATPase"/>
</dbReference>
<dbReference type="GO" id="GO:0000725">
    <property type="term" value="P:recombinational repair"/>
    <property type="evidence" value="ECO:0007669"/>
    <property type="project" value="TreeGrafter"/>
</dbReference>
<keyword evidence="7" id="KW-0238">DNA-binding</keyword>
<dbReference type="GO" id="GO:0005829">
    <property type="term" value="C:cytosol"/>
    <property type="evidence" value="ECO:0007669"/>
    <property type="project" value="TreeGrafter"/>
</dbReference>
<protein>
    <recommendedName>
        <fullName evidence="9">DNA repair protein Sms</fullName>
    </recommendedName>
</protein>
<keyword evidence="4" id="KW-0378">Hydrolase</keyword>
<organism evidence="11">
    <name type="scientific">Aerophobetes bacterium</name>
    <dbReference type="NCBI Taxonomy" id="2030807"/>
    <lineage>
        <taxon>Bacteria</taxon>
        <taxon>Candidatus Aerophobota</taxon>
    </lineage>
</organism>
<evidence type="ECO:0000256" key="2">
    <source>
        <dbReference type="ARBA" id="ARBA00022741"/>
    </source>
</evidence>
<evidence type="ECO:0000256" key="8">
    <source>
        <dbReference type="ARBA" id="ARBA00023204"/>
    </source>
</evidence>
<dbReference type="SMART" id="SM00382">
    <property type="entry name" value="AAA"/>
    <property type="match status" value="1"/>
</dbReference>
<dbReference type="InterPro" id="IPR020588">
    <property type="entry name" value="RecA_ATP-bd"/>
</dbReference>
<comment type="caution">
    <text evidence="11">The sequence shown here is derived from an EMBL/GenBank/DDBJ whole genome shotgun (WGS) entry which is preliminary data.</text>
</comment>
<feature type="non-terminal residue" evidence="11">
    <location>
        <position position="260"/>
    </location>
</feature>
<dbReference type="InterPro" id="IPR041166">
    <property type="entry name" value="Rubredoxin_2"/>
</dbReference>
<feature type="domain" description="RecA family profile 1" evidence="10">
    <location>
        <begin position="60"/>
        <end position="209"/>
    </location>
</feature>
<dbReference type="GO" id="GO:0005524">
    <property type="term" value="F:ATP binding"/>
    <property type="evidence" value="ECO:0007669"/>
    <property type="project" value="UniProtKB-KW"/>
</dbReference>
<dbReference type="FunFam" id="3.40.50.300:FF:000050">
    <property type="entry name" value="DNA repair protein RadA"/>
    <property type="match status" value="1"/>
</dbReference>
<evidence type="ECO:0000256" key="3">
    <source>
        <dbReference type="ARBA" id="ARBA00022763"/>
    </source>
</evidence>
<keyword evidence="2" id="KW-0547">Nucleotide-binding</keyword>
<dbReference type="PROSITE" id="PS50162">
    <property type="entry name" value="RECA_2"/>
    <property type="match status" value="1"/>
</dbReference>
<evidence type="ECO:0000256" key="4">
    <source>
        <dbReference type="ARBA" id="ARBA00022801"/>
    </source>
</evidence>
<accession>A0A7V0QR50</accession>
<evidence type="ECO:0000313" key="11">
    <source>
        <dbReference type="EMBL" id="HDN84885.1"/>
    </source>
</evidence>
<dbReference type="GO" id="GO:0016787">
    <property type="term" value="F:hydrolase activity"/>
    <property type="evidence" value="ECO:0007669"/>
    <property type="project" value="UniProtKB-KW"/>
</dbReference>
<dbReference type="CDD" id="cd01121">
    <property type="entry name" value="RadA_SMS_N"/>
    <property type="match status" value="1"/>
</dbReference>
<dbReference type="GO" id="GO:0140664">
    <property type="term" value="F:ATP-dependent DNA damage sensor activity"/>
    <property type="evidence" value="ECO:0007669"/>
    <property type="project" value="InterPro"/>
</dbReference>
<evidence type="ECO:0000256" key="7">
    <source>
        <dbReference type="ARBA" id="ARBA00023125"/>
    </source>
</evidence>
<name>A0A7V0QR50_UNCAE</name>
<evidence type="ECO:0000256" key="5">
    <source>
        <dbReference type="ARBA" id="ARBA00022840"/>
    </source>
</evidence>
<keyword evidence="6" id="KW-0346">Stress response</keyword>
<dbReference type="PANTHER" id="PTHR32472:SF10">
    <property type="entry name" value="DNA REPAIR PROTEIN RADA-LIKE PROTEIN"/>
    <property type="match status" value="1"/>
</dbReference>
<evidence type="ECO:0000256" key="9">
    <source>
        <dbReference type="ARBA" id="ARBA00076930"/>
    </source>
</evidence>
<dbReference type="SUPFAM" id="SSF52540">
    <property type="entry name" value="P-loop containing nucleoside triphosphate hydrolases"/>
    <property type="match status" value="1"/>
</dbReference>
<keyword evidence="1" id="KW-0479">Metal-binding</keyword>
<dbReference type="GO" id="GO:0003677">
    <property type="term" value="F:DNA binding"/>
    <property type="evidence" value="ECO:0007669"/>
    <property type="project" value="UniProtKB-KW"/>
</dbReference>
<evidence type="ECO:0000256" key="1">
    <source>
        <dbReference type="ARBA" id="ARBA00022723"/>
    </source>
</evidence>
<evidence type="ECO:0000259" key="10">
    <source>
        <dbReference type="PROSITE" id="PS50162"/>
    </source>
</evidence>
<proteinExistence type="predicted"/>
<dbReference type="PRINTS" id="PR01874">
    <property type="entry name" value="DNAREPAIRADA"/>
</dbReference>
<dbReference type="Pfam" id="PF13481">
    <property type="entry name" value="AAA_25"/>
    <property type="match status" value="1"/>
</dbReference>
<dbReference type="Proteomes" id="UP000885660">
    <property type="component" value="Unassembled WGS sequence"/>
</dbReference>
<dbReference type="Gene3D" id="3.40.50.300">
    <property type="entry name" value="P-loop containing nucleotide triphosphate hydrolases"/>
    <property type="match status" value="1"/>
</dbReference>
<keyword evidence="3" id="KW-0227">DNA damage</keyword>
<gene>
    <name evidence="11" type="primary">radA</name>
    <name evidence="11" type="ORF">ENG47_03905</name>
</gene>
<dbReference type="AlphaFoldDB" id="A0A7V0QR50"/>
<sequence length="260" mass="28851">MTRKSHFICTVCGYKSPKWVGRCPECGEWGSLVEEKNNPGASISVDSSPPKLISEIEVSRKNRYISKIGELDRILGGGIVPGSIILVGGEPGIGKSTLLMEVAEKLSYLKFPVLYVSGEESLQQTRMRATRLGIKSPFLYILAENNLTVIQNQIKKLKPGVVIIDSIQTVYLDELDSSPGSISQIRECTYSLIRTAKKNGIAIFLVGHVTKEGFIAGPRIMEHMVDTVLYFESSKDYQFRILRATKNRFGPTSEIGIFKM</sequence>
<dbReference type="PANTHER" id="PTHR32472">
    <property type="entry name" value="DNA REPAIR PROTEIN RADA"/>
    <property type="match status" value="1"/>
</dbReference>
<keyword evidence="5" id="KW-0067">ATP-binding</keyword>
<evidence type="ECO:0000256" key="6">
    <source>
        <dbReference type="ARBA" id="ARBA00023016"/>
    </source>
</evidence>
<reference evidence="11" key="1">
    <citation type="journal article" date="2020" name="mSystems">
        <title>Genome- and Community-Level Interaction Insights into Carbon Utilization and Element Cycling Functions of Hydrothermarchaeota in Hydrothermal Sediment.</title>
        <authorList>
            <person name="Zhou Z."/>
            <person name="Liu Y."/>
            <person name="Xu W."/>
            <person name="Pan J."/>
            <person name="Luo Z.H."/>
            <person name="Li M."/>
        </authorList>
    </citation>
    <scope>NUCLEOTIDE SEQUENCE [LARGE SCALE GENOMIC DNA]</scope>
    <source>
        <strain evidence="11">HyVt-219</strain>
    </source>
</reference>
<dbReference type="InterPro" id="IPR027417">
    <property type="entry name" value="P-loop_NTPase"/>
</dbReference>